<dbReference type="SUPFAM" id="SSF54427">
    <property type="entry name" value="NTF2-like"/>
    <property type="match status" value="1"/>
</dbReference>
<dbReference type="EMBL" id="JAANIU010009943">
    <property type="protein sequence ID" value="KAG1532391.1"/>
    <property type="molecule type" value="Genomic_DNA"/>
</dbReference>
<evidence type="ECO:0008006" key="3">
    <source>
        <dbReference type="Google" id="ProtNLM"/>
    </source>
</evidence>
<name>A0A9P6XU05_9FUNG</name>
<dbReference type="Gene3D" id="3.10.450.50">
    <property type="match status" value="1"/>
</dbReference>
<proteinExistence type="predicted"/>
<reference evidence="1 2" key="1">
    <citation type="journal article" date="2020" name="Microb. Genom.">
        <title>Genetic diversity of clinical and environmental Mucorales isolates obtained from an investigation of mucormycosis cases among solid organ transplant recipients.</title>
        <authorList>
            <person name="Nguyen M.H."/>
            <person name="Kaul D."/>
            <person name="Muto C."/>
            <person name="Cheng S.J."/>
            <person name="Richter R.A."/>
            <person name="Bruno V.M."/>
            <person name="Liu G."/>
            <person name="Beyhan S."/>
            <person name="Sundermann A.J."/>
            <person name="Mounaud S."/>
            <person name="Pasculle A.W."/>
            <person name="Nierman W.C."/>
            <person name="Driscoll E."/>
            <person name="Cumbie R."/>
            <person name="Clancy C.J."/>
            <person name="Dupont C.L."/>
        </authorList>
    </citation>
    <scope>NUCLEOTIDE SEQUENCE [LARGE SCALE GENOMIC DNA]</scope>
    <source>
        <strain evidence="1 2">GL24</strain>
    </source>
</reference>
<accession>A0A9P6XU05</accession>
<keyword evidence="2" id="KW-1185">Reference proteome</keyword>
<sequence>MQTDPADAALDAVLARLNTALGNKEIDAVAGLFQDECYWRDLVLFSWNLRTLEGRDQIREMLTQQLSQVEPTARSVRC</sequence>
<comment type="caution">
    <text evidence="1">The sequence shown here is derived from an EMBL/GenBank/DDBJ whole genome shotgun (WGS) entry which is preliminary data.</text>
</comment>
<dbReference type="InterPro" id="IPR032710">
    <property type="entry name" value="NTF2-like_dom_sf"/>
</dbReference>
<organism evidence="1 2">
    <name type="scientific">Rhizopus delemar</name>
    <dbReference type="NCBI Taxonomy" id="936053"/>
    <lineage>
        <taxon>Eukaryota</taxon>
        <taxon>Fungi</taxon>
        <taxon>Fungi incertae sedis</taxon>
        <taxon>Mucoromycota</taxon>
        <taxon>Mucoromycotina</taxon>
        <taxon>Mucoromycetes</taxon>
        <taxon>Mucorales</taxon>
        <taxon>Mucorineae</taxon>
        <taxon>Rhizopodaceae</taxon>
        <taxon>Rhizopus</taxon>
    </lineage>
</organism>
<dbReference type="AlphaFoldDB" id="A0A9P6XU05"/>
<evidence type="ECO:0000313" key="2">
    <source>
        <dbReference type="Proteomes" id="UP000740926"/>
    </source>
</evidence>
<dbReference type="Proteomes" id="UP000740926">
    <property type="component" value="Unassembled WGS sequence"/>
</dbReference>
<gene>
    <name evidence="1" type="ORF">G6F50_016236</name>
</gene>
<protein>
    <recommendedName>
        <fullName evidence="3">SnoaL-like domain-containing protein</fullName>
    </recommendedName>
</protein>
<evidence type="ECO:0000313" key="1">
    <source>
        <dbReference type="EMBL" id="KAG1532391.1"/>
    </source>
</evidence>